<name>A0A1I5WAD1_9FIRM</name>
<gene>
    <name evidence="3" type="ORF">SAMN05444406_11524</name>
</gene>
<keyword evidence="1" id="KW-1133">Transmembrane helix</keyword>
<feature type="transmembrane region" description="Helical" evidence="1">
    <location>
        <begin position="7"/>
        <end position="28"/>
    </location>
</feature>
<dbReference type="PANTHER" id="PTHR36834">
    <property type="entry name" value="MEMBRANE PROTEIN-RELATED"/>
    <property type="match status" value="1"/>
</dbReference>
<keyword evidence="1" id="KW-0472">Membrane</keyword>
<evidence type="ECO:0000256" key="1">
    <source>
        <dbReference type="SAM" id="Phobius"/>
    </source>
</evidence>
<feature type="transmembrane region" description="Helical" evidence="1">
    <location>
        <begin position="141"/>
        <end position="163"/>
    </location>
</feature>
<dbReference type="OrthoDB" id="4822551at2"/>
<dbReference type="RefSeq" id="WP_143094066.1">
    <property type="nucleotide sequence ID" value="NZ_FOXR01000015.1"/>
</dbReference>
<reference evidence="3 4" key="1">
    <citation type="submission" date="2016-10" db="EMBL/GenBank/DDBJ databases">
        <authorList>
            <person name="de Groot N.N."/>
        </authorList>
    </citation>
    <scope>NUCLEOTIDE SEQUENCE [LARGE SCALE GENOMIC DNA]</scope>
    <source>
        <strain evidence="3 4">DSM 20678</strain>
    </source>
</reference>
<dbReference type="InterPro" id="IPR053150">
    <property type="entry name" value="Teicoplanin_resist-assoc"/>
</dbReference>
<organism evidence="3 4">
    <name type="scientific">Caldicoprobacter faecalis</name>
    <dbReference type="NCBI Taxonomy" id="937334"/>
    <lineage>
        <taxon>Bacteria</taxon>
        <taxon>Bacillati</taxon>
        <taxon>Bacillota</taxon>
        <taxon>Clostridia</taxon>
        <taxon>Caldicoprobacterales</taxon>
        <taxon>Caldicoprobacteraceae</taxon>
        <taxon>Caldicoprobacter</taxon>
    </lineage>
</organism>
<dbReference type="AlphaFoldDB" id="A0A1I5WAD1"/>
<dbReference type="EMBL" id="FOXR01000015">
    <property type="protein sequence ID" value="SFQ16703.1"/>
    <property type="molecule type" value="Genomic_DNA"/>
</dbReference>
<evidence type="ECO:0000313" key="4">
    <source>
        <dbReference type="Proteomes" id="UP000198577"/>
    </source>
</evidence>
<feature type="transmembrane region" description="Helical" evidence="1">
    <location>
        <begin position="74"/>
        <end position="94"/>
    </location>
</feature>
<feature type="transmembrane region" description="Helical" evidence="1">
    <location>
        <begin position="201"/>
        <end position="219"/>
    </location>
</feature>
<feature type="transmembrane region" description="Helical" evidence="1">
    <location>
        <begin position="170"/>
        <end position="189"/>
    </location>
</feature>
<proteinExistence type="predicted"/>
<evidence type="ECO:0000313" key="3">
    <source>
        <dbReference type="EMBL" id="SFQ16703.1"/>
    </source>
</evidence>
<dbReference type="Proteomes" id="UP000198577">
    <property type="component" value="Unassembled WGS sequence"/>
</dbReference>
<sequence length="232" mass="26450">MKKSLLLKRLITMIVYLGELLFVFYIGIGYFKSGAMFDVVGLFLIASIFCIPAGVATCLIASTMQEYDKKVRTVRAFVFAVFLFYALILFYLLFMGRYRLRAWTIGNVGFNINAFNINLVPFRTIATYIRQYFSGSINKSIIIENLMGNLFVFAPMGLLLPCLFKSLRKFNKFIIAMIIILVAVESAQLLTNTGSMDIDDIILNLAGAIIFFAVWKLHVLQQLLKKFYIVEM</sequence>
<dbReference type="STRING" id="937334.SAMN05444406_11524"/>
<dbReference type="PANTHER" id="PTHR36834:SF1">
    <property type="entry name" value="INTEGRAL MEMBRANE PROTEIN"/>
    <property type="match status" value="1"/>
</dbReference>
<dbReference type="Pfam" id="PF04892">
    <property type="entry name" value="VanZ"/>
    <property type="match status" value="1"/>
</dbReference>
<feature type="domain" description="VanZ-like" evidence="2">
    <location>
        <begin position="82"/>
        <end position="217"/>
    </location>
</feature>
<dbReference type="InterPro" id="IPR006976">
    <property type="entry name" value="VanZ-like"/>
</dbReference>
<keyword evidence="1" id="KW-0812">Transmembrane</keyword>
<feature type="transmembrane region" description="Helical" evidence="1">
    <location>
        <begin position="40"/>
        <end position="62"/>
    </location>
</feature>
<evidence type="ECO:0000259" key="2">
    <source>
        <dbReference type="Pfam" id="PF04892"/>
    </source>
</evidence>
<keyword evidence="4" id="KW-1185">Reference proteome</keyword>
<protein>
    <submittedName>
        <fullName evidence="3">Glycopeptide antibiotics resistance protein</fullName>
    </submittedName>
</protein>
<accession>A0A1I5WAD1</accession>